<evidence type="ECO:0000313" key="3">
    <source>
        <dbReference type="EMBL" id="WDR05785.1"/>
    </source>
</evidence>
<feature type="domain" description="Stress-response A/B barrel" evidence="2">
    <location>
        <begin position="9"/>
        <end position="100"/>
    </location>
</feature>
<dbReference type="PANTHER" id="PTHR33178:SF10">
    <property type="entry name" value="STRESS-RESPONSE A_B BARREL DOMAIN-CONTAINING PROTEIN"/>
    <property type="match status" value="1"/>
</dbReference>
<protein>
    <submittedName>
        <fullName evidence="3">Dabb family protein</fullName>
    </submittedName>
</protein>
<dbReference type="SUPFAM" id="SSF54909">
    <property type="entry name" value="Dimeric alpha+beta barrel"/>
    <property type="match status" value="1"/>
</dbReference>
<sequence>MSVLQETTIRHSVVFTLKHAPGSEEEKAFLRDAKILANIPGVLNFEQLKQVSPKASYGFGFVMEFSTPADYAAYNTHPDHVGFVKTRWVPEVETFMELDFEAVQRGATGR</sequence>
<evidence type="ECO:0000259" key="2">
    <source>
        <dbReference type="PROSITE" id="PS51502"/>
    </source>
</evidence>
<evidence type="ECO:0000256" key="1">
    <source>
        <dbReference type="ARBA" id="ARBA00011738"/>
    </source>
</evidence>
<gene>
    <name evidence="3" type="ORF">PSQ90_16310</name>
</gene>
<dbReference type="InterPro" id="IPR011008">
    <property type="entry name" value="Dimeric_a/b-barrel"/>
</dbReference>
<dbReference type="InterPro" id="IPR013097">
    <property type="entry name" value="Dabb"/>
</dbReference>
<dbReference type="EMBL" id="CP118247">
    <property type="protein sequence ID" value="WDR05785.1"/>
    <property type="molecule type" value="Genomic_DNA"/>
</dbReference>
<comment type="subunit">
    <text evidence="1">Homodimer.</text>
</comment>
<dbReference type="RefSeq" id="WP_282211303.1">
    <property type="nucleotide sequence ID" value="NZ_CP118247.1"/>
</dbReference>
<dbReference type="InterPro" id="IPR044662">
    <property type="entry name" value="HS1/DABB1-like"/>
</dbReference>
<dbReference type="PANTHER" id="PTHR33178">
    <property type="match status" value="1"/>
</dbReference>
<dbReference type="Gene3D" id="3.30.70.100">
    <property type="match status" value="1"/>
</dbReference>
<dbReference type="SMART" id="SM00886">
    <property type="entry name" value="Dabb"/>
    <property type="match status" value="1"/>
</dbReference>
<reference evidence="3 4" key="1">
    <citation type="submission" date="2023-02" db="EMBL/GenBank/DDBJ databases">
        <title>Devosia chondri sp. nov., isolated from the phycosphere of marine algae.</title>
        <authorList>
            <person name="Kim J.M."/>
            <person name="Lee J.K."/>
            <person name="Choi B.J."/>
            <person name="Bayburt H."/>
            <person name="Jeon C.O."/>
        </authorList>
    </citation>
    <scope>NUCLEOTIDE SEQUENCE [LARGE SCALE GENOMIC DNA]</scope>
    <source>
        <strain evidence="3 4">G2-5</strain>
    </source>
</reference>
<dbReference type="Proteomes" id="UP001222118">
    <property type="component" value="Chromosome"/>
</dbReference>
<organism evidence="3 4">
    <name type="scientific">Devosia rhodophyticola</name>
    <dbReference type="NCBI Taxonomy" id="3026423"/>
    <lineage>
        <taxon>Bacteria</taxon>
        <taxon>Pseudomonadati</taxon>
        <taxon>Pseudomonadota</taxon>
        <taxon>Alphaproteobacteria</taxon>
        <taxon>Hyphomicrobiales</taxon>
        <taxon>Devosiaceae</taxon>
        <taxon>Devosia</taxon>
    </lineage>
</organism>
<accession>A0ABY7YXP3</accession>
<proteinExistence type="predicted"/>
<name>A0ABY7YXP3_9HYPH</name>
<dbReference type="Pfam" id="PF07876">
    <property type="entry name" value="Dabb"/>
    <property type="match status" value="1"/>
</dbReference>
<keyword evidence="4" id="KW-1185">Reference proteome</keyword>
<evidence type="ECO:0000313" key="4">
    <source>
        <dbReference type="Proteomes" id="UP001222118"/>
    </source>
</evidence>
<dbReference type="PROSITE" id="PS51502">
    <property type="entry name" value="S_R_A_B_BARREL"/>
    <property type="match status" value="1"/>
</dbReference>